<dbReference type="GeneID" id="73796743"/>
<protein>
    <recommendedName>
        <fullName evidence="4">Transcriptional regulator</fullName>
    </recommendedName>
</protein>
<name>A0A4R3TE49_9FIRM</name>
<comment type="caution">
    <text evidence="2">The sequence shown here is derived from an EMBL/GenBank/DDBJ whole genome shotgun (WGS) entry which is preliminary data.</text>
</comment>
<organism evidence="2 3">
    <name type="scientific">Longicatena caecimuris</name>
    <dbReference type="NCBI Taxonomy" id="1796635"/>
    <lineage>
        <taxon>Bacteria</taxon>
        <taxon>Bacillati</taxon>
        <taxon>Bacillota</taxon>
        <taxon>Erysipelotrichia</taxon>
        <taxon>Erysipelotrichales</taxon>
        <taxon>Erysipelotrichaceae</taxon>
        <taxon>Longicatena</taxon>
    </lineage>
</organism>
<proteinExistence type="predicted"/>
<evidence type="ECO:0000256" key="1">
    <source>
        <dbReference type="SAM" id="Phobius"/>
    </source>
</evidence>
<dbReference type="Proteomes" id="UP000295773">
    <property type="component" value="Unassembled WGS sequence"/>
</dbReference>
<dbReference type="AlphaFoldDB" id="A0A4R3TE49"/>
<evidence type="ECO:0000313" key="3">
    <source>
        <dbReference type="Proteomes" id="UP000295773"/>
    </source>
</evidence>
<keyword evidence="3" id="KW-1185">Reference proteome</keyword>
<reference evidence="2 3" key="1">
    <citation type="submission" date="2019-03" db="EMBL/GenBank/DDBJ databases">
        <title>Genomic Encyclopedia of Type Strains, Phase IV (KMG-IV): sequencing the most valuable type-strain genomes for metagenomic binning, comparative biology and taxonomic classification.</title>
        <authorList>
            <person name="Goeker M."/>
        </authorList>
    </citation>
    <scope>NUCLEOTIDE SEQUENCE [LARGE SCALE GENOMIC DNA]</scope>
    <source>
        <strain evidence="2 3">DSM 29481</strain>
    </source>
</reference>
<feature type="transmembrane region" description="Helical" evidence="1">
    <location>
        <begin position="84"/>
        <end position="103"/>
    </location>
</feature>
<gene>
    <name evidence="2" type="ORF">EDD61_10857</name>
</gene>
<accession>A0A4R3TE49</accession>
<keyword evidence="1" id="KW-0472">Membrane</keyword>
<dbReference type="EMBL" id="SMBP01000008">
    <property type="protein sequence ID" value="TCU60198.1"/>
    <property type="molecule type" value="Genomic_DNA"/>
</dbReference>
<keyword evidence="1" id="KW-0812">Transmembrane</keyword>
<keyword evidence="1" id="KW-1133">Transmembrane helix</keyword>
<evidence type="ECO:0008006" key="4">
    <source>
        <dbReference type="Google" id="ProtNLM"/>
    </source>
</evidence>
<evidence type="ECO:0000313" key="2">
    <source>
        <dbReference type="EMBL" id="TCU60198.1"/>
    </source>
</evidence>
<dbReference type="RefSeq" id="WP_008690707.1">
    <property type="nucleotide sequence ID" value="NZ_AP024510.1"/>
</dbReference>
<sequence length="107" mass="12394">MAKKKATVQQTAAKRVLDVLHRKEAYSESTAVGYEAFKNISYPTQVIAYTIANLMENGVVKRTQDERFYFDEQNWNQLKKKVNVGYLVLIGLPLILFLIFLFVKYVL</sequence>